<dbReference type="RefSeq" id="WP_345201486.1">
    <property type="nucleotide sequence ID" value="NZ_BAABGM010000001.1"/>
</dbReference>
<dbReference type="Proteomes" id="UP001500945">
    <property type="component" value="Unassembled WGS sequence"/>
</dbReference>
<evidence type="ECO:0000259" key="1">
    <source>
        <dbReference type="PROSITE" id="PS50042"/>
    </source>
</evidence>
<reference evidence="3" key="1">
    <citation type="journal article" date="2019" name="Int. J. Syst. Evol. Microbiol.">
        <title>The Global Catalogue of Microorganisms (GCM) 10K type strain sequencing project: providing services to taxonomists for standard genome sequencing and annotation.</title>
        <authorList>
            <consortium name="The Broad Institute Genomics Platform"/>
            <consortium name="The Broad Institute Genome Sequencing Center for Infectious Disease"/>
            <person name="Wu L."/>
            <person name="Ma J."/>
        </authorList>
    </citation>
    <scope>NUCLEOTIDE SEQUENCE [LARGE SCALE GENOMIC DNA]</scope>
    <source>
        <strain evidence="3">JCM 17809</strain>
    </source>
</reference>
<comment type="caution">
    <text evidence="2">The sequence shown here is derived from an EMBL/GenBank/DDBJ whole genome shotgun (WGS) entry which is preliminary data.</text>
</comment>
<evidence type="ECO:0000313" key="3">
    <source>
        <dbReference type="Proteomes" id="UP001500945"/>
    </source>
</evidence>
<proteinExistence type="predicted"/>
<protein>
    <submittedName>
        <fullName evidence="2">Cyclic nucleotide-binding domain-containing protein</fullName>
    </submittedName>
</protein>
<evidence type="ECO:0000313" key="2">
    <source>
        <dbReference type="EMBL" id="GAA4397694.1"/>
    </source>
</evidence>
<organism evidence="2 3">
    <name type="scientific">Fodinibacter luteus</name>
    <dbReference type="NCBI Taxonomy" id="552064"/>
    <lineage>
        <taxon>Bacteria</taxon>
        <taxon>Bacillati</taxon>
        <taxon>Actinomycetota</taxon>
        <taxon>Actinomycetes</taxon>
        <taxon>Micrococcales</taxon>
        <taxon>Intrasporangiaceae</taxon>
        <taxon>Fodinibacter (ex Wang et al. 2009)</taxon>
    </lineage>
</organism>
<dbReference type="InterPro" id="IPR014710">
    <property type="entry name" value="RmlC-like_jellyroll"/>
</dbReference>
<dbReference type="PANTHER" id="PTHR24567:SF74">
    <property type="entry name" value="HTH-TYPE TRANSCRIPTIONAL REGULATOR ARCR"/>
    <property type="match status" value="1"/>
</dbReference>
<dbReference type="PROSITE" id="PS50042">
    <property type="entry name" value="CNMP_BINDING_3"/>
    <property type="match status" value="1"/>
</dbReference>
<dbReference type="EMBL" id="BAABGM010000001">
    <property type="protein sequence ID" value="GAA4397694.1"/>
    <property type="molecule type" value="Genomic_DNA"/>
</dbReference>
<keyword evidence="3" id="KW-1185">Reference proteome</keyword>
<dbReference type="InterPro" id="IPR000595">
    <property type="entry name" value="cNMP-bd_dom"/>
</dbReference>
<dbReference type="PANTHER" id="PTHR24567">
    <property type="entry name" value="CRP FAMILY TRANSCRIPTIONAL REGULATORY PROTEIN"/>
    <property type="match status" value="1"/>
</dbReference>
<dbReference type="Pfam" id="PF00027">
    <property type="entry name" value="cNMP_binding"/>
    <property type="match status" value="1"/>
</dbReference>
<sequence>MQTIAEYLPHHPFFTGLDESVATLVAGCAVNVHFRPGEHLFHEGEPADAFYVIRHGRVTLEVHAPGGPSVVVDTAHDDDVVGWSWLVPPHRWRYDARATEQTSAIAFDGACLRAKGETDPAVGYALLQRVVTVMATRLHSARTRLLDLYGTPA</sequence>
<dbReference type="InterPro" id="IPR018490">
    <property type="entry name" value="cNMP-bd_dom_sf"/>
</dbReference>
<accession>A0ABP8JXN6</accession>
<dbReference type="SUPFAM" id="SSF51206">
    <property type="entry name" value="cAMP-binding domain-like"/>
    <property type="match status" value="1"/>
</dbReference>
<dbReference type="CDD" id="cd00038">
    <property type="entry name" value="CAP_ED"/>
    <property type="match status" value="1"/>
</dbReference>
<dbReference type="Gene3D" id="2.60.120.10">
    <property type="entry name" value="Jelly Rolls"/>
    <property type="match status" value="1"/>
</dbReference>
<name>A0ABP8JXN6_9MICO</name>
<gene>
    <name evidence="2" type="ORF">GCM10023168_02920</name>
</gene>
<dbReference type="InterPro" id="IPR050397">
    <property type="entry name" value="Env_Response_Regulators"/>
</dbReference>
<dbReference type="SMART" id="SM00100">
    <property type="entry name" value="cNMP"/>
    <property type="match status" value="1"/>
</dbReference>
<feature type="domain" description="Cyclic nucleotide-binding" evidence="1">
    <location>
        <begin position="13"/>
        <end position="82"/>
    </location>
</feature>